<gene>
    <name evidence="2" type="ORF">CLV43_11075</name>
</gene>
<keyword evidence="3" id="KW-1185">Reference proteome</keyword>
<reference evidence="2 3" key="1">
    <citation type="submission" date="2018-03" db="EMBL/GenBank/DDBJ databases">
        <title>Genomic Encyclopedia of Archaeal and Bacterial Type Strains, Phase II (KMG-II): from individual species to whole genera.</title>
        <authorList>
            <person name="Goeker M."/>
        </authorList>
    </citation>
    <scope>NUCLEOTIDE SEQUENCE [LARGE SCALE GENOMIC DNA]</scope>
    <source>
        <strain evidence="2 3">DSM 44720</strain>
    </source>
</reference>
<keyword evidence="1" id="KW-0472">Membrane</keyword>
<organism evidence="2 3">
    <name type="scientific">Umezawaea tangerina</name>
    <dbReference type="NCBI Taxonomy" id="84725"/>
    <lineage>
        <taxon>Bacteria</taxon>
        <taxon>Bacillati</taxon>
        <taxon>Actinomycetota</taxon>
        <taxon>Actinomycetes</taxon>
        <taxon>Pseudonocardiales</taxon>
        <taxon>Pseudonocardiaceae</taxon>
        <taxon>Umezawaea</taxon>
    </lineage>
</organism>
<comment type="caution">
    <text evidence="2">The sequence shown here is derived from an EMBL/GenBank/DDBJ whole genome shotgun (WGS) entry which is preliminary data.</text>
</comment>
<evidence type="ECO:0000313" key="3">
    <source>
        <dbReference type="Proteomes" id="UP000239494"/>
    </source>
</evidence>
<feature type="transmembrane region" description="Helical" evidence="1">
    <location>
        <begin position="41"/>
        <end position="61"/>
    </location>
</feature>
<protein>
    <submittedName>
        <fullName evidence="2">Uncharacterized protein</fullName>
    </submittedName>
</protein>
<keyword evidence="1" id="KW-0812">Transmembrane</keyword>
<dbReference type="EMBL" id="PVTF01000010">
    <property type="protein sequence ID" value="PRY37264.1"/>
    <property type="molecule type" value="Genomic_DNA"/>
</dbReference>
<keyword evidence="1" id="KW-1133">Transmembrane helix</keyword>
<sequence length="65" mass="6837">MEATHDPLLIITAGVVSLAFFVLIAFVVWRLSVATPTTMGRVLIALGGVLGELAVIVYALAELRG</sequence>
<proteinExistence type="predicted"/>
<name>A0A2T0SV17_9PSEU</name>
<dbReference type="Proteomes" id="UP000239494">
    <property type="component" value="Unassembled WGS sequence"/>
</dbReference>
<evidence type="ECO:0000256" key="1">
    <source>
        <dbReference type="SAM" id="Phobius"/>
    </source>
</evidence>
<feature type="transmembrane region" description="Helical" evidence="1">
    <location>
        <begin position="7"/>
        <end position="29"/>
    </location>
</feature>
<evidence type="ECO:0000313" key="2">
    <source>
        <dbReference type="EMBL" id="PRY37264.1"/>
    </source>
</evidence>
<dbReference type="AlphaFoldDB" id="A0A2T0SV17"/>
<accession>A0A2T0SV17</accession>